<keyword evidence="3" id="KW-0732">Signal</keyword>
<dbReference type="AlphaFoldDB" id="A0A1I4XXH8"/>
<evidence type="ECO:0000313" key="5">
    <source>
        <dbReference type="Proteomes" id="UP000183107"/>
    </source>
</evidence>
<dbReference type="InterPro" id="IPR036514">
    <property type="entry name" value="SGNH_hydro_sf"/>
</dbReference>
<dbReference type="Proteomes" id="UP000183107">
    <property type="component" value="Unassembled WGS sequence"/>
</dbReference>
<keyword evidence="1" id="KW-0378">Hydrolase</keyword>
<proteinExistence type="predicted"/>
<dbReference type="RefSeq" id="WP_177186888.1">
    <property type="nucleotide sequence ID" value="NZ_FOVJ01000001.1"/>
</dbReference>
<evidence type="ECO:0000313" key="4">
    <source>
        <dbReference type="EMBL" id="SFN30446.1"/>
    </source>
</evidence>
<keyword evidence="2" id="KW-0812">Transmembrane</keyword>
<sequence length="330" mass="34819">MRIRITFAALSVLVLTGGNVWAAPAFSSLYTFGDSLSDAGDSPSSVMSIYKILNNNCDPLHFCPPYDDGRLSNGPVASEYLAESLFPGGVTTTNFRSYAVGGATSGIGNSGDIGGSATDKGDLGLPGMKQEVDRYISDSGGNADPNGLYLVWGGANDYLTHDSPISAAQNIGSYVNMLAAAGARHILVPNLANLGHTPLARAEGEEAQARDYTIVFNNELATQLGNTSSSFPTTDIFRFDTYSFVNNVIQNPGDYMLPNVTGPCISLPFDVSCGNPDGHLYWDDVHPTTRAHAILGGAFASAVPEPGIAVMFIGGLFVLGMVVCRRRTLM</sequence>
<dbReference type="EMBL" id="FOVJ01000001">
    <property type="protein sequence ID" value="SFN30446.1"/>
    <property type="molecule type" value="Genomic_DNA"/>
</dbReference>
<feature type="transmembrane region" description="Helical" evidence="2">
    <location>
        <begin position="307"/>
        <end position="324"/>
    </location>
</feature>
<dbReference type="PANTHER" id="PTHR45648:SF22">
    <property type="entry name" value="GDSL LIPASE_ACYLHYDROLASE FAMILY PROTEIN (AFU_ORTHOLOGUE AFUA_4G14700)"/>
    <property type="match status" value="1"/>
</dbReference>
<dbReference type="SUPFAM" id="SSF52266">
    <property type="entry name" value="SGNH hydrolase"/>
    <property type="match status" value="1"/>
</dbReference>
<organism evidence="4 5">
    <name type="scientific">Nitrosospira briensis</name>
    <dbReference type="NCBI Taxonomy" id="35799"/>
    <lineage>
        <taxon>Bacteria</taxon>
        <taxon>Pseudomonadati</taxon>
        <taxon>Pseudomonadota</taxon>
        <taxon>Betaproteobacteria</taxon>
        <taxon>Nitrosomonadales</taxon>
        <taxon>Nitrosomonadaceae</taxon>
        <taxon>Nitrosospira</taxon>
    </lineage>
</organism>
<reference evidence="5" key="1">
    <citation type="submission" date="2016-10" db="EMBL/GenBank/DDBJ databases">
        <authorList>
            <person name="Varghese N."/>
        </authorList>
    </citation>
    <scope>NUCLEOTIDE SEQUENCE [LARGE SCALE GENOMIC DNA]</scope>
    <source>
        <strain evidence="5">Nsp8</strain>
    </source>
</reference>
<dbReference type="Gene3D" id="3.40.50.1110">
    <property type="entry name" value="SGNH hydrolase"/>
    <property type="match status" value="1"/>
</dbReference>
<name>A0A1I4XXH8_9PROT</name>
<dbReference type="InterPro" id="IPR001087">
    <property type="entry name" value="GDSL"/>
</dbReference>
<feature type="signal peptide" evidence="3">
    <location>
        <begin position="1"/>
        <end position="22"/>
    </location>
</feature>
<dbReference type="GO" id="GO:0016788">
    <property type="term" value="F:hydrolase activity, acting on ester bonds"/>
    <property type="evidence" value="ECO:0007669"/>
    <property type="project" value="InterPro"/>
</dbReference>
<dbReference type="CDD" id="cd01846">
    <property type="entry name" value="fatty_acyltransferase_like"/>
    <property type="match status" value="1"/>
</dbReference>
<accession>A0A1I4XXH8</accession>
<feature type="chain" id="PRO_5010286012" evidence="3">
    <location>
        <begin position="23"/>
        <end position="330"/>
    </location>
</feature>
<keyword evidence="2" id="KW-1133">Transmembrane helix</keyword>
<keyword evidence="2" id="KW-0472">Membrane</keyword>
<evidence type="ECO:0000256" key="1">
    <source>
        <dbReference type="ARBA" id="ARBA00022801"/>
    </source>
</evidence>
<evidence type="ECO:0000256" key="2">
    <source>
        <dbReference type="SAM" id="Phobius"/>
    </source>
</evidence>
<gene>
    <name evidence="4" type="ORF">SAMN05216386_0375</name>
</gene>
<protein>
    <submittedName>
        <fullName evidence="4">PEP-CTERM protein-sorting domain-containing protein</fullName>
    </submittedName>
</protein>
<keyword evidence="5" id="KW-1185">Reference proteome</keyword>
<dbReference type="InterPro" id="IPR051058">
    <property type="entry name" value="GDSL_Est/Lipase"/>
</dbReference>
<dbReference type="PANTHER" id="PTHR45648">
    <property type="entry name" value="GDSL LIPASE/ACYLHYDROLASE FAMILY PROTEIN (AFU_ORTHOLOGUE AFUA_4G14700)"/>
    <property type="match status" value="1"/>
</dbReference>
<evidence type="ECO:0000256" key="3">
    <source>
        <dbReference type="SAM" id="SignalP"/>
    </source>
</evidence>
<dbReference type="Pfam" id="PF00657">
    <property type="entry name" value="Lipase_GDSL"/>
    <property type="match status" value="1"/>
</dbReference>